<dbReference type="Proteomes" id="UP000587462">
    <property type="component" value="Unassembled WGS sequence"/>
</dbReference>
<evidence type="ECO:0000256" key="2">
    <source>
        <dbReference type="ARBA" id="ARBA00023239"/>
    </source>
</evidence>
<reference evidence="4 5" key="1">
    <citation type="submission" date="2020-04" db="EMBL/GenBank/DDBJ databases">
        <title>Draft Genome Sequence of Streptomyces morookaense DSM 40503, an 8-azaguanine-producing strain.</title>
        <authorList>
            <person name="Qi J."/>
            <person name="Gao J.-M."/>
        </authorList>
    </citation>
    <scope>NUCLEOTIDE SEQUENCE [LARGE SCALE GENOMIC DNA]</scope>
    <source>
        <strain evidence="4 5">DSM 40503</strain>
    </source>
</reference>
<organism evidence="4 5">
    <name type="scientific">Streptomyces morookaense</name>
    <name type="common">Streptoverticillium morookaense</name>
    <dbReference type="NCBI Taxonomy" id="1970"/>
    <lineage>
        <taxon>Bacteria</taxon>
        <taxon>Bacillati</taxon>
        <taxon>Actinomycetota</taxon>
        <taxon>Actinomycetes</taxon>
        <taxon>Kitasatosporales</taxon>
        <taxon>Streptomycetaceae</taxon>
        <taxon>Streptomyces</taxon>
    </lineage>
</organism>
<dbReference type="EMBL" id="JABBXF010000002">
    <property type="protein sequence ID" value="NVK76291.1"/>
    <property type="molecule type" value="Genomic_DNA"/>
</dbReference>
<dbReference type="PANTHER" id="PTHR33542">
    <property type="entry name" value="SIROHYDROCHLORIN FERROCHELATASE, CHLOROPLASTIC"/>
    <property type="match status" value="1"/>
</dbReference>
<dbReference type="AlphaFoldDB" id="A0A7Y7E5F6"/>
<gene>
    <name evidence="4" type="ORF">HG542_01295</name>
</gene>
<sequence>MAVAHGRRTHRFLTGLGPWSGPVPGERANGFGHAGGTARHHHDPVRGHRHRPGGLQPAGAAGAAHTGPGGGPVKPARPVREALVLVAHGSRDPRHAATVARLRARVAEQRPGLRVEVGFLDFCAPGVGQVLERLAAEGVRDVVAQPLLLTRAFHAKADVPAVLRRAASRLPGLSLVQAEVLGPSPLLTSALERRLYEAGVRPGDRRSTGVVLASAGSSDPEAIAVIAAVAREWRHTGWCAVRPAFASACAPRTEDAVRALRAAGVDRVAVAPYVLAPGRLPDRIAAGAAAAGADVVADVLGPAPEVVDLLLRRFDEAPAVTATAGTTALEMAQ</sequence>
<evidence type="ECO:0000313" key="5">
    <source>
        <dbReference type="Proteomes" id="UP000587462"/>
    </source>
</evidence>
<feature type="compositionally biased region" description="Basic residues" evidence="3">
    <location>
        <begin position="1"/>
        <end position="11"/>
    </location>
</feature>
<dbReference type="InterPro" id="IPR050963">
    <property type="entry name" value="Sirohydro_Cobaltochel/CbiX"/>
</dbReference>
<dbReference type="GO" id="GO:0016829">
    <property type="term" value="F:lyase activity"/>
    <property type="evidence" value="ECO:0007669"/>
    <property type="project" value="UniProtKB-KW"/>
</dbReference>
<evidence type="ECO:0000256" key="3">
    <source>
        <dbReference type="SAM" id="MobiDB-lite"/>
    </source>
</evidence>
<dbReference type="PANTHER" id="PTHR33542:SF5">
    <property type="entry name" value="FERROCHELATASE CHE1"/>
    <property type="match status" value="1"/>
</dbReference>
<keyword evidence="1" id="KW-0479">Metal-binding</keyword>
<feature type="compositionally biased region" description="Low complexity" evidence="3">
    <location>
        <begin position="53"/>
        <end position="66"/>
    </location>
</feature>
<dbReference type="Pfam" id="PF01903">
    <property type="entry name" value="CbiX"/>
    <property type="match status" value="2"/>
</dbReference>
<feature type="region of interest" description="Disordered" evidence="3">
    <location>
        <begin position="1"/>
        <end position="73"/>
    </location>
</feature>
<dbReference type="SUPFAM" id="SSF53800">
    <property type="entry name" value="Chelatase"/>
    <property type="match status" value="1"/>
</dbReference>
<feature type="compositionally biased region" description="Basic residues" evidence="3">
    <location>
        <begin position="38"/>
        <end position="52"/>
    </location>
</feature>
<protein>
    <submittedName>
        <fullName evidence="4">Sirohydrochlorin chelatase</fullName>
    </submittedName>
</protein>
<dbReference type="GO" id="GO:0046872">
    <property type="term" value="F:metal ion binding"/>
    <property type="evidence" value="ECO:0007669"/>
    <property type="project" value="UniProtKB-KW"/>
</dbReference>
<dbReference type="InterPro" id="IPR002762">
    <property type="entry name" value="CbiX-like"/>
</dbReference>
<evidence type="ECO:0000313" key="4">
    <source>
        <dbReference type="EMBL" id="NVK76291.1"/>
    </source>
</evidence>
<accession>A0A7Y7E5F6</accession>
<keyword evidence="2" id="KW-0456">Lyase</keyword>
<name>A0A7Y7E5F6_STRMO</name>
<proteinExistence type="predicted"/>
<keyword evidence="5" id="KW-1185">Reference proteome</keyword>
<dbReference type="CDD" id="cd03416">
    <property type="entry name" value="CbiX_SirB_N"/>
    <property type="match status" value="1"/>
</dbReference>
<evidence type="ECO:0000256" key="1">
    <source>
        <dbReference type="ARBA" id="ARBA00022723"/>
    </source>
</evidence>
<comment type="caution">
    <text evidence="4">The sequence shown here is derived from an EMBL/GenBank/DDBJ whole genome shotgun (WGS) entry which is preliminary data.</text>
</comment>
<dbReference type="Gene3D" id="3.40.50.1400">
    <property type="match status" value="2"/>
</dbReference>